<dbReference type="RefSeq" id="XP_010939263.1">
    <property type="nucleotide sequence ID" value="XM_010940961.3"/>
</dbReference>
<dbReference type="PANTHER" id="PTHR46869">
    <property type="entry name" value="C2H2-LIKE ZINC FINGER PROTEIN"/>
    <property type="match status" value="1"/>
</dbReference>
<evidence type="ECO:0000313" key="4">
    <source>
        <dbReference type="Proteomes" id="UP000504607"/>
    </source>
</evidence>
<feature type="domain" description="C2H2-type" evidence="3">
    <location>
        <begin position="79"/>
        <end position="106"/>
    </location>
</feature>
<evidence type="ECO:0000256" key="1">
    <source>
        <dbReference type="PROSITE-ProRule" id="PRU00042"/>
    </source>
</evidence>
<keyword evidence="1" id="KW-0479">Metal-binding</keyword>
<evidence type="ECO:0000313" key="5">
    <source>
        <dbReference type="RefSeq" id="XP_010939263.1"/>
    </source>
</evidence>
<dbReference type="KEGG" id="egu:105058139"/>
<dbReference type="PROSITE" id="PS00028">
    <property type="entry name" value="ZINC_FINGER_C2H2_1"/>
    <property type="match status" value="4"/>
</dbReference>
<dbReference type="AlphaFoldDB" id="A0A6I9S989"/>
<dbReference type="Gene3D" id="3.30.160.60">
    <property type="entry name" value="Classic Zinc Finger"/>
    <property type="match status" value="2"/>
</dbReference>
<name>A0A6I9S989_ELAGV</name>
<keyword evidence="1" id="KW-0863">Zinc-finger</keyword>
<dbReference type="SUPFAM" id="SSF57667">
    <property type="entry name" value="beta-beta-alpha zinc fingers"/>
    <property type="match status" value="2"/>
</dbReference>
<keyword evidence="4" id="KW-1185">Reference proteome</keyword>
<accession>A0A6I9S989</accession>
<reference evidence="5" key="1">
    <citation type="submission" date="2025-08" db="UniProtKB">
        <authorList>
            <consortium name="RefSeq"/>
        </authorList>
    </citation>
    <scope>IDENTIFICATION</scope>
</reference>
<feature type="domain" description="C2H2-type" evidence="3">
    <location>
        <begin position="397"/>
        <end position="419"/>
    </location>
</feature>
<gene>
    <name evidence="5" type="primary">LOC105058139</name>
</gene>
<feature type="domain" description="C2H2-type" evidence="3">
    <location>
        <begin position="328"/>
        <end position="355"/>
    </location>
</feature>
<feature type="compositionally biased region" description="Low complexity" evidence="2">
    <location>
        <begin position="116"/>
        <end position="129"/>
    </location>
</feature>
<dbReference type="SMART" id="SM00355">
    <property type="entry name" value="ZnF_C2H2"/>
    <property type="match status" value="4"/>
</dbReference>
<dbReference type="Proteomes" id="UP000504607">
    <property type="component" value="Chromosome 1"/>
</dbReference>
<dbReference type="PROSITE" id="PS50157">
    <property type="entry name" value="ZINC_FINGER_C2H2_2"/>
    <property type="match status" value="4"/>
</dbReference>
<dbReference type="InterPro" id="IPR013087">
    <property type="entry name" value="Znf_C2H2_type"/>
</dbReference>
<sequence length="490" mass="53605">MEGDRAQRHRCKVCRKSFPSGRSLGGHMRSHVHTAVVGSSETGAEERPTPGIRGTGYGLRENPKKTWRLSDYTGDDGEKQCRECGKVFSSWRSLFGHMRCHPERMRQASEEGSWSNGGQSESEAAAAAVPRRRRGSRRMAAAIAASSSSGSEYYEKQEEDGAISLMMLSRDVWYSVGGSSGGVLSVAESSDKNSVVLEGKGIGEGDGDFVSRNGYWRNGLKRVESVASDDRFVRDREFKKPKVCNSDADEFENSSDEVLRKDSSKKKDLNSALVAELGLKPRLDGSEFEDEKQRFDVADAKFGRDHVEGYRFDASDGGFDKFPKRSRFECTTCNKTFHSYQALGGHRASHKRMKGCCGSENSLETDASVEQAATQKAVDRCVGIEAANGLSKKAKSHECLLCGKVFASGQALGGHKRSHLVANSDDRGDAASHQPIVIQQQPLEMPDLLDLNLPAPINGESNNTNVNAELKSWWAASNLNHEPLVGVISN</sequence>
<protein>
    <submittedName>
        <fullName evidence="5">Zinc finger protein ZAT1-like</fullName>
    </submittedName>
</protein>
<dbReference type="GeneID" id="105058139"/>
<evidence type="ECO:0000259" key="3">
    <source>
        <dbReference type="PROSITE" id="PS50157"/>
    </source>
</evidence>
<dbReference type="PANTHER" id="PTHR46869:SF6">
    <property type="entry name" value="C2H2-TYPE DOMAIN-CONTAINING PROTEIN"/>
    <property type="match status" value="1"/>
</dbReference>
<keyword evidence="1" id="KW-0862">Zinc</keyword>
<organism evidence="4 5">
    <name type="scientific">Elaeis guineensis var. tenera</name>
    <name type="common">Oil palm</name>
    <dbReference type="NCBI Taxonomy" id="51953"/>
    <lineage>
        <taxon>Eukaryota</taxon>
        <taxon>Viridiplantae</taxon>
        <taxon>Streptophyta</taxon>
        <taxon>Embryophyta</taxon>
        <taxon>Tracheophyta</taxon>
        <taxon>Spermatophyta</taxon>
        <taxon>Magnoliopsida</taxon>
        <taxon>Liliopsida</taxon>
        <taxon>Arecaceae</taxon>
        <taxon>Arecoideae</taxon>
        <taxon>Cocoseae</taxon>
        <taxon>Elaeidinae</taxon>
        <taxon>Elaeis</taxon>
    </lineage>
</organism>
<proteinExistence type="predicted"/>
<feature type="region of interest" description="Disordered" evidence="2">
    <location>
        <begin position="38"/>
        <end position="60"/>
    </location>
</feature>
<dbReference type="GO" id="GO:0008270">
    <property type="term" value="F:zinc ion binding"/>
    <property type="evidence" value="ECO:0007669"/>
    <property type="project" value="UniProtKB-KW"/>
</dbReference>
<feature type="domain" description="C2H2-type" evidence="3">
    <location>
        <begin position="9"/>
        <end position="34"/>
    </location>
</feature>
<feature type="region of interest" description="Disordered" evidence="2">
    <location>
        <begin position="109"/>
        <end position="136"/>
    </location>
</feature>
<evidence type="ECO:0000256" key="2">
    <source>
        <dbReference type="SAM" id="MobiDB-lite"/>
    </source>
</evidence>
<dbReference type="InterPro" id="IPR036236">
    <property type="entry name" value="Znf_C2H2_sf"/>
</dbReference>
<dbReference type="InParanoid" id="A0A6I9S989"/>
<dbReference type="OrthoDB" id="9451254at2759"/>
<dbReference type="Pfam" id="PF13912">
    <property type="entry name" value="zf-C2H2_6"/>
    <property type="match status" value="4"/>
</dbReference>